<dbReference type="SMART" id="SM00354">
    <property type="entry name" value="HTH_LACI"/>
    <property type="match status" value="1"/>
</dbReference>
<keyword evidence="3" id="KW-0238">DNA-binding</keyword>
<evidence type="ECO:0000313" key="7">
    <source>
        <dbReference type="Proteomes" id="UP000030625"/>
    </source>
</evidence>
<accession>A0A0A7I4Z8</accession>
<dbReference type="PROSITE" id="PS50932">
    <property type="entry name" value="HTH_LACI_2"/>
    <property type="match status" value="1"/>
</dbReference>
<dbReference type="PANTHER" id="PTHR30146:SF148">
    <property type="entry name" value="HTH-TYPE TRANSCRIPTIONAL REPRESSOR PURR-RELATED"/>
    <property type="match status" value="1"/>
</dbReference>
<dbReference type="KEGG" id="bka:AH68_08270"/>
<gene>
    <name evidence="6" type="ORF">AH68_08270</name>
</gene>
<keyword evidence="4" id="KW-0804">Transcription</keyword>
<dbReference type="HOGENOM" id="CLU_037628_6_0_11"/>
<dbReference type="Proteomes" id="UP000030625">
    <property type="component" value="Chromosome"/>
</dbReference>
<evidence type="ECO:0000259" key="5">
    <source>
        <dbReference type="PROSITE" id="PS50932"/>
    </source>
</evidence>
<dbReference type="OrthoDB" id="9798934at2"/>
<keyword evidence="1" id="KW-0678">Repressor</keyword>
<dbReference type="InterPro" id="IPR000843">
    <property type="entry name" value="HTH_LacI"/>
</dbReference>
<evidence type="ECO:0000256" key="4">
    <source>
        <dbReference type="ARBA" id="ARBA00023163"/>
    </source>
</evidence>
<dbReference type="SUPFAM" id="SSF47413">
    <property type="entry name" value="lambda repressor-like DNA-binding domains"/>
    <property type="match status" value="1"/>
</dbReference>
<dbReference type="Gene3D" id="3.40.50.2300">
    <property type="match status" value="2"/>
</dbReference>
<dbReference type="Pfam" id="PF00532">
    <property type="entry name" value="Peripla_BP_1"/>
    <property type="match status" value="1"/>
</dbReference>
<dbReference type="CDD" id="cd06288">
    <property type="entry name" value="PBP1_sucrose_transcription_regulator"/>
    <property type="match status" value="1"/>
</dbReference>
<evidence type="ECO:0000313" key="6">
    <source>
        <dbReference type="EMBL" id="AIZ15046.1"/>
    </source>
</evidence>
<sequence length="363" mass="39943">MVQSSVRQRVNRSKRLVSIKDIAKEAGVSVCTVSLVMNNKDHNRVSKAVAQKIRATAKSMGYKPNSVARTLRTSKSNTLGFVTDEIATTPYASKVLEGAQDAASKLGYILLTTNTNNDAELENQEISALLRYNVDGFLYAMMFHRKVDIPEVLEGSPTVVVDSEDAAGRVPSVYPDDELAGYDATNRLIQAGCRRIVYYGSATSIVAQEQRLTGYRRALAEAGIPFDDALVVEVSEFTNADDEAARVFDEIKPDGIFCFNDVRATFIYEAARERGVRIGADVSVISIDNQPFITNVIKPSLTTLELPHYEMGFEAVRQLVAILDGDKAVADLESDRSMAVQRQRDGSKTALRCRIIERDSIVS</sequence>
<dbReference type="Gene3D" id="1.10.260.40">
    <property type="entry name" value="lambda repressor-like DNA-binding domains"/>
    <property type="match status" value="1"/>
</dbReference>
<feature type="domain" description="HTH lacI-type" evidence="5">
    <location>
        <begin position="17"/>
        <end position="73"/>
    </location>
</feature>
<dbReference type="Pfam" id="PF00356">
    <property type="entry name" value="LacI"/>
    <property type="match status" value="1"/>
</dbReference>
<dbReference type="STRING" id="1447716.AH68_08270"/>
<dbReference type="GO" id="GO:0003700">
    <property type="term" value="F:DNA-binding transcription factor activity"/>
    <property type="evidence" value="ECO:0007669"/>
    <property type="project" value="TreeGrafter"/>
</dbReference>
<organism evidence="6 7">
    <name type="scientific">Bifidobacterium catenulatum PV20-2</name>
    <dbReference type="NCBI Taxonomy" id="1447716"/>
    <lineage>
        <taxon>Bacteria</taxon>
        <taxon>Bacillati</taxon>
        <taxon>Actinomycetota</taxon>
        <taxon>Actinomycetes</taxon>
        <taxon>Bifidobacteriales</taxon>
        <taxon>Bifidobacteriaceae</taxon>
        <taxon>Bifidobacterium</taxon>
    </lineage>
</organism>
<dbReference type="GO" id="GO:0000976">
    <property type="term" value="F:transcription cis-regulatory region binding"/>
    <property type="evidence" value="ECO:0007669"/>
    <property type="project" value="TreeGrafter"/>
</dbReference>
<dbReference type="EMBL" id="CP007456">
    <property type="protein sequence ID" value="AIZ15046.1"/>
    <property type="molecule type" value="Genomic_DNA"/>
</dbReference>
<keyword evidence="2" id="KW-0805">Transcription regulation</keyword>
<protein>
    <submittedName>
        <fullName evidence="6">LacI family transcriptional regulator</fullName>
    </submittedName>
</protein>
<proteinExistence type="predicted"/>
<dbReference type="PROSITE" id="PS00356">
    <property type="entry name" value="HTH_LACI_1"/>
    <property type="match status" value="1"/>
</dbReference>
<dbReference type="AlphaFoldDB" id="A0A0A7I4Z8"/>
<dbReference type="SUPFAM" id="SSF53822">
    <property type="entry name" value="Periplasmic binding protein-like I"/>
    <property type="match status" value="1"/>
</dbReference>
<evidence type="ECO:0000256" key="2">
    <source>
        <dbReference type="ARBA" id="ARBA00023015"/>
    </source>
</evidence>
<dbReference type="InterPro" id="IPR010982">
    <property type="entry name" value="Lambda_DNA-bd_dom_sf"/>
</dbReference>
<dbReference type="RefSeq" id="WP_039199149.1">
    <property type="nucleotide sequence ID" value="NZ_CP007456.1"/>
</dbReference>
<dbReference type="PANTHER" id="PTHR30146">
    <property type="entry name" value="LACI-RELATED TRANSCRIPTIONAL REPRESSOR"/>
    <property type="match status" value="1"/>
</dbReference>
<evidence type="ECO:0000256" key="1">
    <source>
        <dbReference type="ARBA" id="ARBA00022491"/>
    </source>
</evidence>
<evidence type="ECO:0000256" key="3">
    <source>
        <dbReference type="ARBA" id="ARBA00023125"/>
    </source>
</evidence>
<dbReference type="InterPro" id="IPR028082">
    <property type="entry name" value="Peripla_BP_I"/>
</dbReference>
<dbReference type="CDD" id="cd01392">
    <property type="entry name" value="HTH_LacI"/>
    <property type="match status" value="1"/>
</dbReference>
<name>A0A0A7I4Z8_9BIFI</name>
<dbReference type="InterPro" id="IPR001761">
    <property type="entry name" value="Peripla_BP/Lac1_sug-bd_dom"/>
</dbReference>
<reference evidence="6 7" key="1">
    <citation type="journal article" date="2015" name="Genome Announc.">
        <title>Complete and Assembled Genome Sequence of Bifidobacterium kashiwanohense PV20-2, Isolated from the Feces of an Anemic Kenyan Infant.</title>
        <authorList>
            <person name="Vazquez-Gutierrez P."/>
            <person name="Lacroix C."/>
            <person name="Chassard C."/>
            <person name="Klumpp J."/>
            <person name="Jans C."/>
            <person name="Stevens M.J."/>
        </authorList>
    </citation>
    <scope>NUCLEOTIDE SEQUENCE [LARGE SCALE GENOMIC DNA]</scope>
    <source>
        <strain evidence="6 7">PV20-2</strain>
    </source>
</reference>